<proteinExistence type="predicted"/>
<feature type="compositionally biased region" description="Low complexity" evidence="1">
    <location>
        <begin position="154"/>
        <end position="164"/>
    </location>
</feature>
<feature type="compositionally biased region" description="Polar residues" evidence="1">
    <location>
        <begin position="119"/>
        <end position="153"/>
    </location>
</feature>
<evidence type="ECO:0000313" key="2">
    <source>
        <dbReference type="EMBL" id="CAF0984405.1"/>
    </source>
</evidence>
<keyword evidence="3" id="KW-1185">Reference proteome</keyword>
<comment type="caution">
    <text evidence="2">The sequence shown here is derived from an EMBL/GenBank/DDBJ whole genome shotgun (WGS) entry which is preliminary data.</text>
</comment>
<accession>A0A814FL67</accession>
<gene>
    <name evidence="2" type="ORF">OXX778_LOCUS15591</name>
</gene>
<dbReference type="AlphaFoldDB" id="A0A814FL67"/>
<evidence type="ECO:0000313" key="3">
    <source>
        <dbReference type="Proteomes" id="UP000663879"/>
    </source>
</evidence>
<reference evidence="2" key="1">
    <citation type="submission" date="2021-02" db="EMBL/GenBank/DDBJ databases">
        <authorList>
            <person name="Nowell W R."/>
        </authorList>
    </citation>
    <scope>NUCLEOTIDE SEQUENCE</scope>
    <source>
        <strain evidence="2">Ploen Becks lab</strain>
    </source>
</reference>
<protein>
    <submittedName>
        <fullName evidence="2">Uncharacterized protein</fullName>
    </submittedName>
</protein>
<evidence type="ECO:0000256" key="1">
    <source>
        <dbReference type="SAM" id="MobiDB-lite"/>
    </source>
</evidence>
<sequence length="186" mass="21339">MLEIEAIKPAESLEEILDKGKENIERPQATQKKQYDKAVKEITFKVDDLVLLSNSRQRVGENRMQKYFARSVEAGSSNIDEQLIDKRLIAAKLATIRILRAKVELPGESVYFSLDDGSNAASSSDEQAGLTRNENESILNDSVTETVKTLFSTEQQQQEKQQQQPKEHRQQHQQEQQQHQQELEEE</sequence>
<dbReference type="EMBL" id="CAJNOC010003480">
    <property type="protein sequence ID" value="CAF0984405.1"/>
    <property type="molecule type" value="Genomic_DNA"/>
</dbReference>
<organism evidence="2 3">
    <name type="scientific">Brachionus calyciflorus</name>
    <dbReference type="NCBI Taxonomy" id="104777"/>
    <lineage>
        <taxon>Eukaryota</taxon>
        <taxon>Metazoa</taxon>
        <taxon>Spiralia</taxon>
        <taxon>Gnathifera</taxon>
        <taxon>Rotifera</taxon>
        <taxon>Eurotatoria</taxon>
        <taxon>Monogononta</taxon>
        <taxon>Pseudotrocha</taxon>
        <taxon>Ploima</taxon>
        <taxon>Brachionidae</taxon>
        <taxon>Brachionus</taxon>
    </lineage>
</organism>
<feature type="region of interest" description="Disordered" evidence="1">
    <location>
        <begin position="111"/>
        <end position="186"/>
    </location>
</feature>
<name>A0A814FL67_9BILA</name>
<dbReference type="Proteomes" id="UP000663879">
    <property type="component" value="Unassembled WGS sequence"/>
</dbReference>